<dbReference type="Proteomes" id="UP000571950">
    <property type="component" value="Unassembled WGS sequence"/>
</dbReference>
<reference evidence="1 2" key="1">
    <citation type="submission" date="2020-08" db="EMBL/GenBank/DDBJ databases">
        <title>Genomic Encyclopedia of Type Strains, Phase IV (KMG-IV): sequencing the most valuable type-strain genomes for metagenomic binning, comparative biology and taxonomic classification.</title>
        <authorList>
            <person name="Goeker M."/>
        </authorList>
    </citation>
    <scope>NUCLEOTIDE SEQUENCE [LARGE SCALE GENOMIC DNA]</scope>
    <source>
        <strain evidence="1 2">DSM 26189</strain>
    </source>
</reference>
<dbReference type="RefSeq" id="WP_188071853.1">
    <property type="nucleotide sequence ID" value="NZ_BSPS01000016.1"/>
</dbReference>
<dbReference type="Pfam" id="PF11011">
    <property type="entry name" value="DUF2849"/>
    <property type="match status" value="1"/>
</dbReference>
<proteinExistence type="predicted"/>
<protein>
    <recommendedName>
        <fullName evidence="3">DUF2849 domain-containing protein</fullName>
    </recommendedName>
</protein>
<sequence length="95" mass="10331">MKLLTGNDLASGDVIWWTGKGWSRHIGEAVDVGDEGDAILAREEQARRVNVAYIVDAEQTDSGPLPNHIKERIRASGPTVRTDLAINADIPIVRA</sequence>
<accession>A0A7W6BJT7</accession>
<dbReference type="InterPro" id="IPR021270">
    <property type="entry name" value="DUF2849"/>
</dbReference>
<comment type="caution">
    <text evidence="1">The sequence shown here is derived from an EMBL/GenBank/DDBJ whole genome shotgun (WGS) entry which is preliminary data.</text>
</comment>
<gene>
    <name evidence="1" type="ORF">GGR43_002029</name>
</gene>
<dbReference type="AlphaFoldDB" id="A0A7W6BJT7"/>
<evidence type="ECO:0000313" key="1">
    <source>
        <dbReference type="EMBL" id="MBB3926312.1"/>
    </source>
</evidence>
<name>A0A7W6BJT7_9SPHN</name>
<evidence type="ECO:0000313" key="2">
    <source>
        <dbReference type="Proteomes" id="UP000571950"/>
    </source>
</evidence>
<organism evidence="1 2">
    <name type="scientific">Sphingobium jiangsuense</name>
    <dbReference type="NCBI Taxonomy" id="870476"/>
    <lineage>
        <taxon>Bacteria</taxon>
        <taxon>Pseudomonadati</taxon>
        <taxon>Pseudomonadota</taxon>
        <taxon>Alphaproteobacteria</taxon>
        <taxon>Sphingomonadales</taxon>
        <taxon>Sphingomonadaceae</taxon>
        <taxon>Sphingobium</taxon>
    </lineage>
</organism>
<dbReference type="EMBL" id="JACIDT010000006">
    <property type="protein sequence ID" value="MBB3926312.1"/>
    <property type="molecule type" value="Genomic_DNA"/>
</dbReference>
<evidence type="ECO:0008006" key="3">
    <source>
        <dbReference type="Google" id="ProtNLM"/>
    </source>
</evidence>
<keyword evidence="2" id="KW-1185">Reference proteome</keyword>